<dbReference type="Pfam" id="PF01408">
    <property type="entry name" value="GFO_IDH_MocA"/>
    <property type="match status" value="1"/>
</dbReference>
<evidence type="ECO:0000256" key="1">
    <source>
        <dbReference type="ARBA" id="ARBA00010928"/>
    </source>
</evidence>
<keyword evidence="2" id="KW-0560">Oxidoreductase</keyword>
<sequence>MRRIQEVKDEFYLDGNTPFFPSSERDRLLSDKSLDAVVVVSPTSTHTEYIVQSLKHGKDVFTEKPAGESVSDIRLRFDDSYRDVKSAIDNGTLGKLQVIKTTTRDSPKPSYEFLKSADSTGCNILADLGVHDIDMVVWLTRAQRPESIYITCHVHDEQLQQCGQPDSMAGLIKYPDGVFVTMDVFRESVYGYDIRLEAFGTGGMALAENPRESSTVIDRESGGSTRRLFNSFPQRFEAPFAAELDHFINCMDGTTTPLVTKEESLCVADIIEKGVQSYREKRVVFF</sequence>
<gene>
    <name evidence="5" type="ORF">MAR_013908</name>
</gene>
<dbReference type="Gene3D" id="3.30.360.10">
    <property type="entry name" value="Dihydrodipicolinate Reductase, domain 2"/>
    <property type="match status" value="1"/>
</dbReference>
<name>A0ABY7G4H5_MYAAR</name>
<accession>A0ABY7G4H5</accession>
<dbReference type="PANTHER" id="PTHR42840:SF3">
    <property type="entry name" value="BINDING ROSSMANN FOLD OXIDOREDUCTASE, PUTATIVE (AFU_ORTHOLOGUE AFUA_2G10240)-RELATED"/>
    <property type="match status" value="1"/>
</dbReference>
<dbReference type="EMBL" id="CP111026">
    <property type="protein sequence ID" value="WAR28204.1"/>
    <property type="molecule type" value="Genomic_DNA"/>
</dbReference>
<protein>
    <submittedName>
        <fullName evidence="5">IOLG-like protein</fullName>
    </submittedName>
</protein>
<dbReference type="Proteomes" id="UP001164746">
    <property type="component" value="Chromosome 15"/>
</dbReference>
<dbReference type="Gene3D" id="3.40.50.720">
    <property type="entry name" value="NAD(P)-binding Rossmann-like Domain"/>
    <property type="match status" value="1"/>
</dbReference>
<reference evidence="5" key="1">
    <citation type="submission" date="2022-11" db="EMBL/GenBank/DDBJ databases">
        <title>Centuries of genome instability and evolution in soft-shell clam transmissible cancer (bioRxiv).</title>
        <authorList>
            <person name="Hart S.F.M."/>
            <person name="Yonemitsu M.A."/>
            <person name="Giersch R.M."/>
            <person name="Beal B.F."/>
            <person name="Arriagada G."/>
            <person name="Davis B.W."/>
            <person name="Ostrander E.A."/>
            <person name="Goff S.P."/>
            <person name="Metzger M.J."/>
        </authorList>
    </citation>
    <scope>NUCLEOTIDE SEQUENCE</scope>
    <source>
        <strain evidence="5">MELC-2E11</strain>
        <tissue evidence="5">Siphon/mantle</tissue>
    </source>
</reference>
<comment type="similarity">
    <text evidence="1">Belongs to the Gfo/Idh/MocA family.</text>
</comment>
<dbReference type="SUPFAM" id="SSF51735">
    <property type="entry name" value="NAD(P)-binding Rossmann-fold domains"/>
    <property type="match status" value="1"/>
</dbReference>
<evidence type="ECO:0000256" key="2">
    <source>
        <dbReference type="ARBA" id="ARBA00023002"/>
    </source>
</evidence>
<dbReference type="InterPro" id="IPR055170">
    <property type="entry name" value="GFO_IDH_MocA-like_dom"/>
</dbReference>
<dbReference type="PANTHER" id="PTHR42840">
    <property type="entry name" value="NAD(P)-BINDING ROSSMANN-FOLD SUPERFAMILY PROTEIN-RELATED"/>
    <property type="match status" value="1"/>
</dbReference>
<keyword evidence="6" id="KW-1185">Reference proteome</keyword>
<dbReference type="InterPro" id="IPR000683">
    <property type="entry name" value="Gfo/Idh/MocA-like_OxRdtase_N"/>
</dbReference>
<evidence type="ECO:0000259" key="4">
    <source>
        <dbReference type="Pfam" id="PF22725"/>
    </source>
</evidence>
<dbReference type="SUPFAM" id="SSF55347">
    <property type="entry name" value="Glyceraldehyde-3-phosphate dehydrogenase-like, C-terminal domain"/>
    <property type="match status" value="1"/>
</dbReference>
<organism evidence="5 6">
    <name type="scientific">Mya arenaria</name>
    <name type="common">Soft-shell clam</name>
    <dbReference type="NCBI Taxonomy" id="6604"/>
    <lineage>
        <taxon>Eukaryota</taxon>
        <taxon>Metazoa</taxon>
        <taxon>Spiralia</taxon>
        <taxon>Lophotrochozoa</taxon>
        <taxon>Mollusca</taxon>
        <taxon>Bivalvia</taxon>
        <taxon>Autobranchia</taxon>
        <taxon>Heteroconchia</taxon>
        <taxon>Euheterodonta</taxon>
        <taxon>Imparidentia</taxon>
        <taxon>Neoheterodontei</taxon>
        <taxon>Myida</taxon>
        <taxon>Myoidea</taxon>
        <taxon>Myidae</taxon>
        <taxon>Mya</taxon>
    </lineage>
</organism>
<feature type="domain" description="GFO/IDH/MocA-like oxidoreductase" evidence="4">
    <location>
        <begin position="81"/>
        <end position="205"/>
    </location>
</feature>
<feature type="domain" description="Gfo/Idh/MocA-like oxidoreductase N-terminal" evidence="3">
    <location>
        <begin position="23"/>
        <end position="73"/>
    </location>
</feature>
<proteinExistence type="inferred from homology"/>
<dbReference type="Pfam" id="PF22725">
    <property type="entry name" value="GFO_IDH_MocA_C3"/>
    <property type="match status" value="1"/>
</dbReference>
<evidence type="ECO:0000259" key="3">
    <source>
        <dbReference type="Pfam" id="PF01408"/>
    </source>
</evidence>
<evidence type="ECO:0000313" key="6">
    <source>
        <dbReference type="Proteomes" id="UP001164746"/>
    </source>
</evidence>
<dbReference type="InterPro" id="IPR036291">
    <property type="entry name" value="NAD(P)-bd_dom_sf"/>
</dbReference>
<evidence type="ECO:0000313" key="5">
    <source>
        <dbReference type="EMBL" id="WAR28204.1"/>
    </source>
</evidence>